<proteinExistence type="predicted"/>
<evidence type="ECO:0000256" key="8">
    <source>
        <dbReference type="PROSITE-ProRule" id="PRU00169"/>
    </source>
</evidence>
<dbReference type="InterPro" id="IPR051552">
    <property type="entry name" value="HptR"/>
</dbReference>
<evidence type="ECO:0000256" key="5">
    <source>
        <dbReference type="ARBA" id="ARBA00023015"/>
    </source>
</evidence>
<sequence>MYKILLVDDEAVVREAVKERIDWTACGYEFVGDCENGLEAVELAERHRPDVVLTDICMPFMDGLELTRHLAKSGSAARVVILTGHEHFDYAQQAVKLKVNDYILKPITAAELTEVLGRIRAEMDAEAGRHEDLLRLRQQLNESFPLLKERFLERLVTSKLRASDVPGKLDYFQIRLTGAVHTALVVDIDDFGRHLAERPEADEELLRFAAFNIVQEIAAAGVVFRDREERIIALLSAGDAAELDECAQSAAEEIRQSVGKYLKFTVTVGIGRMCTAPQDLHLSYRSGLDALGYRLLVGKNSVIRIGDMEARGAPRPARQNEWISSIATCIRTGSHEQMERSIEDMIGCLKNDFTPIDKCRTLLQVVTLSIVQVIQELGVDEAGIFADPSGPLAALGELKTLDDMERWLKRVCGQAVQAAAELRNDYNRLQVEKALQYIREHYREEHISLQTVCQHTHMSVSYFSSLFKHYTGKTFVEALTGERIEKAKELLNLSPLKTYQIAAEAGYRDPHYFSAIFKKWTGLTPTEYRRQTANGRV</sequence>
<dbReference type="SMART" id="SM00342">
    <property type="entry name" value="HTH_ARAC"/>
    <property type="match status" value="1"/>
</dbReference>
<dbReference type="PROSITE" id="PS50110">
    <property type="entry name" value="RESPONSE_REGULATORY"/>
    <property type="match status" value="1"/>
</dbReference>
<evidence type="ECO:0000259" key="10">
    <source>
        <dbReference type="PROSITE" id="PS50110"/>
    </source>
</evidence>
<evidence type="ECO:0000256" key="1">
    <source>
        <dbReference type="ARBA" id="ARBA00004496"/>
    </source>
</evidence>
<protein>
    <recommendedName>
        <fullName evidence="13">DNA-binding response regulator</fullName>
    </recommendedName>
</protein>
<dbReference type="Pfam" id="PF12833">
    <property type="entry name" value="HTH_18"/>
    <property type="match status" value="1"/>
</dbReference>
<dbReference type="PRINTS" id="PR00032">
    <property type="entry name" value="HTHARAC"/>
</dbReference>
<keyword evidence="6" id="KW-0238">DNA-binding</keyword>
<dbReference type="InterPro" id="IPR020449">
    <property type="entry name" value="Tscrpt_reg_AraC-type_HTH"/>
</dbReference>
<keyword evidence="7" id="KW-0804">Transcription</keyword>
<dbReference type="SUPFAM" id="SSF46689">
    <property type="entry name" value="Homeodomain-like"/>
    <property type="match status" value="2"/>
</dbReference>
<keyword evidence="5" id="KW-0805">Transcription regulation</keyword>
<keyword evidence="2" id="KW-0963">Cytoplasm</keyword>
<dbReference type="RefSeq" id="WP_041047005.1">
    <property type="nucleotide sequence ID" value="NZ_JXAK01000010.1"/>
</dbReference>
<keyword evidence="12" id="KW-1185">Reference proteome</keyword>
<keyword evidence="4" id="KW-0902">Two-component regulatory system</keyword>
<evidence type="ECO:0008006" key="13">
    <source>
        <dbReference type="Google" id="ProtNLM"/>
    </source>
</evidence>
<accession>A0ABR5AJZ9</accession>
<dbReference type="InterPro" id="IPR011006">
    <property type="entry name" value="CheY-like_superfamily"/>
</dbReference>
<evidence type="ECO:0000256" key="2">
    <source>
        <dbReference type="ARBA" id="ARBA00022490"/>
    </source>
</evidence>
<reference evidence="11 12" key="1">
    <citation type="submission" date="2014-12" db="EMBL/GenBank/DDBJ databases">
        <title>Draft genome sequence of Paenibacillus kamchatkensis strain B-2647.</title>
        <authorList>
            <person name="Karlyshev A.V."/>
            <person name="Kudryashova E.B."/>
        </authorList>
    </citation>
    <scope>NUCLEOTIDE SEQUENCE [LARGE SCALE GENOMIC DNA]</scope>
    <source>
        <strain evidence="11 12">VKM B-2647</strain>
    </source>
</reference>
<dbReference type="InterPro" id="IPR041522">
    <property type="entry name" value="CdaR_GGDEF"/>
</dbReference>
<evidence type="ECO:0000256" key="3">
    <source>
        <dbReference type="ARBA" id="ARBA00022553"/>
    </source>
</evidence>
<dbReference type="InterPro" id="IPR018060">
    <property type="entry name" value="HTH_AraC"/>
</dbReference>
<feature type="domain" description="HTH araC/xylS-type" evidence="9">
    <location>
        <begin position="432"/>
        <end position="531"/>
    </location>
</feature>
<dbReference type="Gene3D" id="3.40.50.2300">
    <property type="match status" value="1"/>
</dbReference>
<gene>
    <name evidence="11" type="ORF">SD70_07525</name>
</gene>
<dbReference type="InterPro" id="IPR009057">
    <property type="entry name" value="Homeodomain-like_sf"/>
</dbReference>
<evidence type="ECO:0000256" key="4">
    <source>
        <dbReference type="ARBA" id="ARBA00023012"/>
    </source>
</evidence>
<dbReference type="EMBL" id="JXAK01000010">
    <property type="protein sequence ID" value="KIL41301.1"/>
    <property type="molecule type" value="Genomic_DNA"/>
</dbReference>
<name>A0ABR5AJZ9_9BACL</name>
<feature type="modified residue" description="4-aspartylphosphate" evidence="8">
    <location>
        <position position="55"/>
    </location>
</feature>
<evidence type="ECO:0000313" key="12">
    <source>
        <dbReference type="Proteomes" id="UP000031967"/>
    </source>
</evidence>
<comment type="caution">
    <text evidence="11">The sequence shown here is derived from an EMBL/GenBank/DDBJ whole genome shotgun (WGS) entry which is preliminary data.</text>
</comment>
<organism evidence="11 12">
    <name type="scientific">Gordoniibacillus kamchatkensis</name>
    <dbReference type="NCBI Taxonomy" id="1590651"/>
    <lineage>
        <taxon>Bacteria</taxon>
        <taxon>Bacillati</taxon>
        <taxon>Bacillota</taxon>
        <taxon>Bacilli</taxon>
        <taxon>Bacillales</taxon>
        <taxon>Paenibacillaceae</taxon>
        <taxon>Gordoniibacillus</taxon>
    </lineage>
</organism>
<evidence type="ECO:0000313" key="11">
    <source>
        <dbReference type="EMBL" id="KIL41301.1"/>
    </source>
</evidence>
<feature type="domain" description="Response regulatory" evidence="10">
    <location>
        <begin position="3"/>
        <end position="120"/>
    </location>
</feature>
<dbReference type="SMART" id="SM00448">
    <property type="entry name" value="REC"/>
    <property type="match status" value="1"/>
</dbReference>
<dbReference type="CDD" id="cd17536">
    <property type="entry name" value="REC_YesN-like"/>
    <property type="match status" value="1"/>
</dbReference>
<dbReference type="PANTHER" id="PTHR42713:SF3">
    <property type="entry name" value="TRANSCRIPTIONAL REGULATORY PROTEIN HPTR"/>
    <property type="match status" value="1"/>
</dbReference>
<dbReference type="Gene3D" id="1.10.10.60">
    <property type="entry name" value="Homeodomain-like"/>
    <property type="match status" value="2"/>
</dbReference>
<dbReference type="Pfam" id="PF00072">
    <property type="entry name" value="Response_reg"/>
    <property type="match status" value="1"/>
</dbReference>
<evidence type="ECO:0000256" key="7">
    <source>
        <dbReference type="ARBA" id="ARBA00023163"/>
    </source>
</evidence>
<dbReference type="PROSITE" id="PS01124">
    <property type="entry name" value="HTH_ARAC_FAMILY_2"/>
    <property type="match status" value="1"/>
</dbReference>
<dbReference type="SUPFAM" id="SSF52172">
    <property type="entry name" value="CheY-like"/>
    <property type="match status" value="1"/>
</dbReference>
<evidence type="ECO:0000259" key="9">
    <source>
        <dbReference type="PROSITE" id="PS01124"/>
    </source>
</evidence>
<dbReference type="Proteomes" id="UP000031967">
    <property type="component" value="Unassembled WGS sequence"/>
</dbReference>
<evidence type="ECO:0000256" key="6">
    <source>
        <dbReference type="ARBA" id="ARBA00023125"/>
    </source>
</evidence>
<dbReference type="PANTHER" id="PTHR42713">
    <property type="entry name" value="HISTIDINE KINASE-RELATED"/>
    <property type="match status" value="1"/>
</dbReference>
<dbReference type="InterPro" id="IPR001789">
    <property type="entry name" value="Sig_transdc_resp-reg_receiver"/>
</dbReference>
<keyword evidence="3 8" id="KW-0597">Phosphoprotein</keyword>
<dbReference type="Pfam" id="PF17853">
    <property type="entry name" value="GGDEF_2"/>
    <property type="match status" value="1"/>
</dbReference>
<comment type="subcellular location">
    <subcellularLocation>
        <location evidence="1">Cytoplasm</location>
    </subcellularLocation>
</comment>